<dbReference type="AlphaFoldDB" id="A0A2I7N907"/>
<dbReference type="PROSITE" id="PS50005">
    <property type="entry name" value="TPR"/>
    <property type="match status" value="1"/>
</dbReference>
<dbReference type="EMBL" id="CP024847">
    <property type="protein sequence ID" value="AUR52940.1"/>
    <property type="molecule type" value="Genomic_DNA"/>
</dbReference>
<dbReference type="PROSITE" id="PS51782">
    <property type="entry name" value="LYSM"/>
    <property type="match status" value="1"/>
</dbReference>
<dbReference type="Proteomes" id="UP000236655">
    <property type="component" value="Chromosome"/>
</dbReference>
<feature type="domain" description="LysM" evidence="5">
    <location>
        <begin position="336"/>
        <end position="379"/>
    </location>
</feature>
<dbReference type="PANTHER" id="PTHR44858:SF1">
    <property type="entry name" value="UDP-N-ACETYLGLUCOSAMINE--PEPTIDE N-ACETYLGLUCOSAMINYLTRANSFERASE SPINDLY-RELATED"/>
    <property type="match status" value="1"/>
</dbReference>
<evidence type="ECO:0000256" key="4">
    <source>
        <dbReference type="SAM" id="Phobius"/>
    </source>
</evidence>
<keyword evidence="4" id="KW-0812">Transmembrane</keyword>
<keyword evidence="1" id="KW-0677">Repeat</keyword>
<dbReference type="KEGG" id="nba:CUN60_11755"/>
<proteinExistence type="predicted"/>
<feature type="transmembrane region" description="Helical" evidence="4">
    <location>
        <begin position="45"/>
        <end position="67"/>
    </location>
</feature>
<dbReference type="SMART" id="SM00028">
    <property type="entry name" value="TPR"/>
    <property type="match status" value="2"/>
</dbReference>
<name>A0A2I7N907_9NEIS</name>
<protein>
    <recommendedName>
        <fullName evidence="5">LysM domain-containing protein</fullName>
    </recommendedName>
</protein>
<evidence type="ECO:0000256" key="1">
    <source>
        <dbReference type="ARBA" id="ARBA00022737"/>
    </source>
</evidence>
<keyword evidence="4" id="KW-1133">Transmembrane helix</keyword>
<feature type="repeat" description="TPR" evidence="3">
    <location>
        <begin position="103"/>
        <end position="136"/>
    </location>
</feature>
<dbReference type="InterPro" id="IPR019734">
    <property type="entry name" value="TPR_rpt"/>
</dbReference>
<dbReference type="Gene3D" id="1.25.40.10">
    <property type="entry name" value="Tetratricopeptide repeat domain"/>
    <property type="match status" value="1"/>
</dbReference>
<dbReference type="SUPFAM" id="SSF48452">
    <property type="entry name" value="TPR-like"/>
    <property type="match status" value="1"/>
</dbReference>
<dbReference type="SMART" id="SM00257">
    <property type="entry name" value="LysM"/>
    <property type="match status" value="1"/>
</dbReference>
<keyword evidence="7" id="KW-1185">Reference proteome</keyword>
<keyword evidence="4" id="KW-0472">Membrane</keyword>
<dbReference type="Pfam" id="PF13181">
    <property type="entry name" value="TPR_8"/>
    <property type="match status" value="1"/>
</dbReference>
<evidence type="ECO:0000256" key="2">
    <source>
        <dbReference type="ARBA" id="ARBA00022803"/>
    </source>
</evidence>
<dbReference type="InterPro" id="IPR036779">
    <property type="entry name" value="LysM_dom_sf"/>
</dbReference>
<dbReference type="PANTHER" id="PTHR44858">
    <property type="entry name" value="TETRATRICOPEPTIDE REPEAT PROTEIN 6"/>
    <property type="match status" value="1"/>
</dbReference>
<dbReference type="InterPro" id="IPR018392">
    <property type="entry name" value="LysM"/>
</dbReference>
<sequence>MYYRLILMNYKNKISLLQVNICYKKHSNSTICLQTQGDRRMKNRFLLSQALIATGSLILFGCATMSAQTTQQYLTATKENLTINPQLAVESSTKIIQSGKPNAEAYHLRGLAYQQLNNFAASESDFQTALKLDQKNESYMVSYANLLCQEQNYTKAQIYYDQAYNQAKKLNHQLTKIYIDNGDCLTTQNKLEPAIASYTNALADESAPVTAYIGIAHAYILQENFPVANYYLGLYKGIPNKQYLQIKLVTLNGLIKTEPKLTNREKIQQTINELKEELGIKDNNQQQASQIAATNKITNSTAPVTIVVKDTESKTTPATNTNNFNSRVKTAADGRSYIIITAGDTLFRISINSKVAIDKLKQINNLKNNEVVTGSKFFLN</sequence>
<organism evidence="6 7">
    <name type="scientific">Aquella oligotrophica</name>
    <dbReference type="NCBI Taxonomy" id="2067065"/>
    <lineage>
        <taxon>Bacteria</taxon>
        <taxon>Pseudomonadati</taxon>
        <taxon>Pseudomonadota</taxon>
        <taxon>Betaproteobacteria</taxon>
        <taxon>Neisseriales</taxon>
        <taxon>Neisseriaceae</taxon>
        <taxon>Aquella</taxon>
    </lineage>
</organism>
<dbReference type="InterPro" id="IPR011990">
    <property type="entry name" value="TPR-like_helical_dom_sf"/>
</dbReference>
<dbReference type="Gene3D" id="3.10.350.10">
    <property type="entry name" value="LysM domain"/>
    <property type="match status" value="1"/>
</dbReference>
<evidence type="ECO:0000313" key="6">
    <source>
        <dbReference type="EMBL" id="AUR52940.1"/>
    </source>
</evidence>
<gene>
    <name evidence="6" type="ORF">CUN60_11755</name>
</gene>
<dbReference type="Pfam" id="PF01476">
    <property type="entry name" value="LysM"/>
    <property type="match status" value="1"/>
</dbReference>
<accession>A0A2I7N907</accession>
<dbReference type="InterPro" id="IPR050498">
    <property type="entry name" value="Ycf3"/>
</dbReference>
<evidence type="ECO:0000259" key="5">
    <source>
        <dbReference type="PROSITE" id="PS51782"/>
    </source>
</evidence>
<reference evidence="7" key="1">
    <citation type="submission" date="2017-11" db="EMBL/GenBank/DDBJ databases">
        <authorList>
            <person name="Chan K.G."/>
            <person name="Lee L.S."/>
        </authorList>
    </citation>
    <scope>NUCLEOTIDE SEQUENCE [LARGE SCALE GENOMIC DNA]</scope>
    <source>
        <strain evidence="7">DSM 100970</strain>
    </source>
</reference>
<evidence type="ECO:0000256" key="3">
    <source>
        <dbReference type="PROSITE-ProRule" id="PRU00339"/>
    </source>
</evidence>
<evidence type="ECO:0000313" key="7">
    <source>
        <dbReference type="Proteomes" id="UP000236655"/>
    </source>
</evidence>
<keyword evidence="2 3" id="KW-0802">TPR repeat</keyword>